<reference evidence="1 2" key="1">
    <citation type="submission" date="2021-05" db="EMBL/GenBank/DDBJ databases">
        <title>Complete Genome Sequence of Latilactobacillus sp. Strain WDN19, a High D-Aspartate-producing Lactic Acid Bacterium Isolated from a Japanese Pickle.</title>
        <authorList>
            <person name="Kajitani K."/>
            <person name="Takahashi S."/>
        </authorList>
    </citation>
    <scope>NUCLEOTIDE SEQUENCE [LARGE SCALE GENOMIC DNA]</scope>
    <source>
        <strain evidence="1 2">WDN19</strain>
    </source>
</reference>
<proteinExistence type="predicted"/>
<accession>A0ABN6GLL0</accession>
<organism evidence="1 2">
    <name type="scientific">Latilactobacillus curvatus</name>
    <name type="common">Lactobacillus curvatus</name>
    <dbReference type="NCBI Taxonomy" id="28038"/>
    <lineage>
        <taxon>Bacteria</taxon>
        <taxon>Bacillati</taxon>
        <taxon>Bacillota</taxon>
        <taxon>Bacilli</taxon>
        <taxon>Lactobacillales</taxon>
        <taxon>Lactobacillaceae</taxon>
        <taxon>Latilactobacillus</taxon>
    </lineage>
</organism>
<evidence type="ECO:0000313" key="2">
    <source>
        <dbReference type="Proteomes" id="UP000825100"/>
    </source>
</evidence>
<name>A0ABN6GLL0_LATCU</name>
<sequence>MMILPNETPIVAYKVMKQSNGFIYSEDSKIYKRKGDAIKRCKRLNELESTGDYQVFGAYGWMSADD</sequence>
<protein>
    <submittedName>
        <fullName evidence="1">Uncharacterized protein</fullName>
    </submittedName>
</protein>
<gene>
    <name evidence="1" type="ORF">LTWDN19_18750</name>
</gene>
<keyword evidence="2" id="KW-1185">Reference proteome</keyword>
<evidence type="ECO:0000313" key="1">
    <source>
        <dbReference type="EMBL" id="BCX31308.1"/>
    </source>
</evidence>
<dbReference type="Proteomes" id="UP000825100">
    <property type="component" value="Chromosome"/>
</dbReference>
<dbReference type="EMBL" id="AP024685">
    <property type="protein sequence ID" value="BCX31308.1"/>
    <property type="molecule type" value="Genomic_DNA"/>
</dbReference>